<evidence type="ECO:0000313" key="2">
    <source>
        <dbReference type="Proteomes" id="UP000629420"/>
    </source>
</evidence>
<name>A0ABX7DWL8_9FLAO</name>
<protein>
    <submittedName>
        <fullName evidence="1">Uncharacterized protein</fullName>
    </submittedName>
</protein>
<sequence>MKKRKRVKTKMIEFRNPYHIEPPGALREILSHPANETEVIELAVFQEHRYAFFYWNKWVRKNEGNNPPCLISLDWHQDLCYPCETERKWLDNLDLESDAEVSLFSWAKLNGLNDGHILSAAYLNLIGDIYVHCRQELGQNTWKDEELIDTYGNSHAIKKFKTYEALQDALLNSSETSVFFDIDLDFFSVKNGLSDGSFEFTYLQEEEIRKMLNKDNPLINWIFKRIKGFTIATEPEHCGGLLRSNKFLDLISEIYFSPELFAPKCNWKWKPKY</sequence>
<dbReference type="Proteomes" id="UP000629420">
    <property type="component" value="Chromosome"/>
</dbReference>
<proteinExistence type="predicted"/>
<organism evidence="1 2">
    <name type="scientific">Aequorivita iocasae</name>
    <dbReference type="NCBI Taxonomy" id="2803865"/>
    <lineage>
        <taxon>Bacteria</taxon>
        <taxon>Pseudomonadati</taxon>
        <taxon>Bacteroidota</taxon>
        <taxon>Flavobacteriia</taxon>
        <taxon>Flavobacteriales</taxon>
        <taxon>Flavobacteriaceae</taxon>
        <taxon>Aequorivita</taxon>
    </lineage>
</organism>
<reference evidence="1 2" key="1">
    <citation type="submission" date="2021-01" db="EMBL/GenBank/DDBJ databases">
        <title>Aequorivita sp. strain KX20305, a bacterium isolated from the sediment collected at a cold seep field in South China Sea.</title>
        <authorList>
            <person name="Zhang H."/>
            <person name="Li C."/>
        </authorList>
    </citation>
    <scope>NUCLEOTIDE SEQUENCE [LARGE SCALE GENOMIC DNA]</scope>
    <source>
        <strain evidence="1 2">KX20305</strain>
    </source>
</reference>
<dbReference type="EMBL" id="CP068439">
    <property type="protein sequence ID" value="QQX77996.1"/>
    <property type="molecule type" value="Genomic_DNA"/>
</dbReference>
<evidence type="ECO:0000313" key="1">
    <source>
        <dbReference type="EMBL" id="QQX77996.1"/>
    </source>
</evidence>
<keyword evidence="2" id="KW-1185">Reference proteome</keyword>
<dbReference type="RefSeq" id="WP_154192222.1">
    <property type="nucleotide sequence ID" value="NZ_CP068439.1"/>
</dbReference>
<gene>
    <name evidence="1" type="ORF">JK629_06980</name>
</gene>
<accession>A0ABX7DWL8</accession>